<evidence type="ECO:0000256" key="1">
    <source>
        <dbReference type="SAM" id="Phobius"/>
    </source>
</evidence>
<keyword evidence="1" id="KW-1133">Transmembrane helix</keyword>
<reference evidence="2" key="2">
    <citation type="submission" date="2013-05" db="EMBL/GenBank/DDBJ databases">
        <authorList>
            <person name="Carter J.-M."/>
            <person name="Baker S.C."/>
            <person name="Pink R."/>
            <person name="Carter D.R.F."/>
            <person name="Collins A."/>
            <person name="Tomlin J."/>
            <person name="Gibbs M."/>
            <person name="Breuker C.J."/>
        </authorList>
    </citation>
    <scope>NUCLEOTIDE SEQUENCE</scope>
    <source>
        <tissue evidence="2">Ovary</tissue>
    </source>
</reference>
<evidence type="ECO:0000313" key="2">
    <source>
        <dbReference type="EMBL" id="JAA84049.1"/>
    </source>
</evidence>
<reference evidence="2" key="1">
    <citation type="journal article" date="2013" name="BMC Genomics">
        <title>Unscrambling butterfly oogenesis.</title>
        <authorList>
            <person name="Carter J.M."/>
            <person name="Baker S.C."/>
            <person name="Pink R."/>
            <person name="Carter D.R."/>
            <person name="Collins A."/>
            <person name="Tomlin J."/>
            <person name="Gibbs M."/>
            <person name="Breuker C.J."/>
        </authorList>
    </citation>
    <scope>NUCLEOTIDE SEQUENCE</scope>
    <source>
        <tissue evidence="2">Ovary</tissue>
    </source>
</reference>
<keyword evidence="1" id="KW-0472">Membrane</keyword>
<dbReference type="EMBL" id="GAIX01008511">
    <property type="protein sequence ID" value="JAA84049.1"/>
    <property type="molecule type" value="Transcribed_RNA"/>
</dbReference>
<sequence>MPYPPFIFCSYCSLFVLCISLVNIGADSMNTTYSPKLTALKLWLTVAVNLVSQIFPGKIDSKVAIFKITLDLCIYS</sequence>
<name>S4P2F7_9NEOP</name>
<accession>S4P2F7</accession>
<keyword evidence="1" id="KW-0812">Transmembrane</keyword>
<feature type="transmembrane region" description="Helical" evidence="1">
    <location>
        <begin position="6"/>
        <end position="26"/>
    </location>
</feature>
<proteinExistence type="predicted"/>
<protein>
    <submittedName>
        <fullName evidence="2">Uncharacterized protein</fullName>
    </submittedName>
</protein>
<organism evidence="2">
    <name type="scientific">Pararge aegeria</name>
    <name type="common">speckled wood butterfly</name>
    <dbReference type="NCBI Taxonomy" id="116150"/>
    <lineage>
        <taxon>Eukaryota</taxon>
        <taxon>Metazoa</taxon>
        <taxon>Ecdysozoa</taxon>
        <taxon>Arthropoda</taxon>
        <taxon>Hexapoda</taxon>
        <taxon>Insecta</taxon>
        <taxon>Pterygota</taxon>
        <taxon>Neoptera</taxon>
        <taxon>Endopterygota</taxon>
        <taxon>Lepidoptera</taxon>
        <taxon>Glossata</taxon>
        <taxon>Ditrysia</taxon>
        <taxon>Papilionoidea</taxon>
        <taxon>Nymphalidae</taxon>
        <taxon>Satyrinae</taxon>
        <taxon>Satyrini</taxon>
        <taxon>Parargina</taxon>
        <taxon>Pararge</taxon>
    </lineage>
</organism>
<dbReference type="AlphaFoldDB" id="S4P2F7"/>